<evidence type="ECO:0000256" key="2">
    <source>
        <dbReference type="ARBA" id="ARBA00007122"/>
    </source>
</evidence>
<dbReference type="GO" id="GO:0004013">
    <property type="term" value="F:adenosylhomocysteinase activity"/>
    <property type="evidence" value="ECO:0007669"/>
    <property type="project" value="TreeGrafter"/>
</dbReference>
<dbReference type="GO" id="GO:0006730">
    <property type="term" value="P:one-carbon metabolic process"/>
    <property type="evidence" value="ECO:0007669"/>
    <property type="project" value="UniProtKB-KW"/>
</dbReference>
<name>A0A2N3VA15_9NOCA</name>
<evidence type="ECO:0000256" key="4">
    <source>
        <dbReference type="ARBA" id="ARBA00023027"/>
    </source>
</evidence>
<evidence type="ECO:0000313" key="8">
    <source>
        <dbReference type="Proteomes" id="UP000233766"/>
    </source>
</evidence>
<reference evidence="7 8" key="1">
    <citation type="submission" date="2017-12" db="EMBL/GenBank/DDBJ databases">
        <title>Sequencing the genomes of 1000 Actinobacteria strains.</title>
        <authorList>
            <person name="Klenk H.-P."/>
        </authorList>
    </citation>
    <scope>NUCLEOTIDE SEQUENCE [LARGE SCALE GENOMIC DNA]</scope>
    <source>
        <strain evidence="7 8">DSM 44489</strain>
    </source>
</reference>
<comment type="similarity">
    <text evidence="2">Belongs to the adenosylhomocysteinase family.</text>
</comment>
<keyword evidence="4" id="KW-0520">NAD</keyword>
<dbReference type="Pfam" id="PF00670">
    <property type="entry name" value="AdoHcyase_NAD"/>
    <property type="match status" value="1"/>
</dbReference>
<sequence>MIEDEGTALIRVVTAISVEVQAHPQDAPEFLRAAAIRLAAALGYRAEHLVPYCDGLRLDLNDGAWAQMTILTAVGTCAPGPDRFRLDLQIHPGGTLDSIPPDQVRECTRIWHAQPFSAREIASVAAELPLMTGVVTAVDSTQPLSQCAVMITGHFLSDLIHLVDCAVALGANYRNITVLKKDYSYRLRHRVDAHLRSRGVHVRDCADAGAAVSEHTDRAVREGLRCLALDDGGYVLPVLVDLPTHLQRQWLGVVEQTMSGIYRIENRLSELPVPVFSVAQSRLKGRLESYWIADKAVSTALDLLPPIKIEGQPALVIGYGQVGEQIAASLRRRRMRVAVHDHDILRLIAAHEHGYPTALELVDLLEHHAPLLIFGATGRTSMSAPHFRALHRNCFLVSTTSRDTEFDLPALREFAVAGQESDADGICHRLPDGNLVTVLAEGRPVNFYETDSISNLHSDLVYAGMLVGARSLAEPAVASAPGLDPAWADSVLEESGLLEDYYRRYGPRSERSQQTRCETTPVPAK</sequence>
<feature type="region of interest" description="Disordered" evidence="5">
    <location>
        <begin position="505"/>
        <end position="525"/>
    </location>
</feature>
<evidence type="ECO:0000256" key="1">
    <source>
        <dbReference type="ARBA" id="ARBA00001911"/>
    </source>
</evidence>
<organism evidence="7 8">
    <name type="scientific">Nocardia fluminea</name>
    <dbReference type="NCBI Taxonomy" id="134984"/>
    <lineage>
        <taxon>Bacteria</taxon>
        <taxon>Bacillati</taxon>
        <taxon>Actinomycetota</taxon>
        <taxon>Actinomycetes</taxon>
        <taxon>Mycobacteriales</taxon>
        <taxon>Nocardiaceae</taxon>
        <taxon>Nocardia</taxon>
    </lineage>
</organism>
<dbReference type="RefSeq" id="WP_101464899.1">
    <property type="nucleotide sequence ID" value="NZ_PJMW01000002.1"/>
</dbReference>
<dbReference type="PANTHER" id="PTHR23420:SF0">
    <property type="entry name" value="ADENOSYLHOMOCYSTEINASE"/>
    <property type="match status" value="1"/>
</dbReference>
<evidence type="ECO:0000256" key="3">
    <source>
        <dbReference type="ARBA" id="ARBA00022563"/>
    </source>
</evidence>
<comment type="cofactor">
    <cofactor evidence="1">
        <name>NAD(+)</name>
        <dbReference type="ChEBI" id="CHEBI:57540"/>
    </cofactor>
</comment>
<dbReference type="OrthoDB" id="3207107at2"/>
<comment type="caution">
    <text evidence="7">The sequence shown here is derived from an EMBL/GenBank/DDBJ whole genome shotgun (WGS) entry which is preliminary data.</text>
</comment>
<protein>
    <submittedName>
        <fullName evidence="7">S-adenosylhomocysteine hydrolase</fullName>
    </submittedName>
</protein>
<dbReference type="Gene3D" id="3.40.50.1480">
    <property type="entry name" value="Adenosylhomocysteinase-like"/>
    <property type="match status" value="1"/>
</dbReference>
<dbReference type="GO" id="GO:0005829">
    <property type="term" value="C:cytosol"/>
    <property type="evidence" value="ECO:0007669"/>
    <property type="project" value="TreeGrafter"/>
</dbReference>
<proteinExistence type="inferred from homology"/>
<evidence type="ECO:0000313" key="7">
    <source>
        <dbReference type="EMBL" id="PKV78458.1"/>
    </source>
</evidence>
<dbReference type="SUPFAM" id="SSF52283">
    <property type="entry name" value="Formate/glycerate dehydrogenase catalytic domain-like"/>
    <property type="match status" value="1"/>
</dbReference>
<dbReference type="InterPro" id="IPR000043">
    <property type="entry name" value="Adenosylhomocysteinase-like"/>
</dbReference>
<keyword evidence="8" id="KW-1185">Reference proteome</keyword>
<dbReference type="InterPro" id="IPR042172">
    <property type="entry name" value="Adenosylhomocyst_ase-like_sf"/>
</dbReference>
<dbReference type="EMBL" id="PJMW01000002">
    <property type="protein sequence ID" value="PKV78458.1"/>
    <property type="molecule type" value="Genomic_DNA"/>
</dbReference>
<dbReference type="GO" id="GO:0033353">
    <property type="term" value="P:S-adenosylmethionine cycle"/>
    <property type="evidence" value="ECO:0007669"/>
    <property type="project" value="TreeGrafter"/>
</dbReference>
<dbReference type="SMART" id="SM00997">
    <property type="entry name" value="AdoHcyase_NAD"/>
    <property type="match status" value="1"/>
</dbReference>
<accession>A0A2N3VA15</accession>
<dbReference type="SMART" id="SM00996">
    <property type="entry name" value="AdoHcyase"/>
    <property type="match status" value="1"/>
</dbReference>
<dbReference type="InterPro" id="IPR036291">
    <property type="entry name" value="NAD(P)-bd_dom_sf"/>
</dbReference>
<keyword evidence="3" id="KW-0554">One-carbon metabolism</keyword>
<dbReference type="PANTHER" id="PTHR23420">
    <property type="entry name" value="ADENOSYLHOMOCYSTEINASE"/>
    <property type="match status" value="1"/>
</dbReference>
<keyword evidence="7" id="KW-0378">Hydrolase</keyword>
<gene>
    <name evidence="7" type="ORF">ATK86_2830</name>
</gene>
<dbReference type="InterPro" id="IPR015878">
    <property type="entry name" value="Ado_hCys_hydrolase_NAD-bd"/>
</dbReference>
<dbReference type="Gene3D" id="3.40.50.720">
    <property type="entry name" value="NAD(P)-binding Rossmann-like Domain"/>
    <property type="match status" value="1"/>
</dbReference>
<feature type="domain" description="S-adenosyl-L-homocysteine hydrolase NAD binding" evidence="6">
    <location>
        <begin position="296"/>
        <end position="452"/>
    </location>
</feature>
<dbReference type="AlphaFoldDB" id="A0A2N3VA15"/>
<evidence type="ECO:0000256" key="5">
    <source>
        <dbReference type="SAM" id="MobiDB-lite"/>
    </source>
</evidence>
<dbReference type="Proteomes" id="UP000233766">
    <property type="component" value="Unassembled WGS sequence"/>
</dbReference>
<evidence type="ECO:0000259" key="6">
    <source>
        <dbReference type="SMART" id="SM00997"/>
    </source>
</evidence>
<dbReference type="SUPFAM" id="SSF51735">
    <property type="entry name" value="NAD(P)-binding Rossmann-fold domains"/>
    <property type="match status" value="1"/>
</dbReference>